<feature type="region of interest" description="Disordered" evidence="1">
    <location>
        <begin position="267"/>
        <end position="315"/>
    </location>
</feature>
<sequence length="532" mass="60886">MTRYFVLSLFHCSSFVFIPCYVSGSGVADLLLYCQPFTNDFPRADIHELLSPDILHQLIKGTFKDHLVSWVGDYLELVHGEEGAKKILADIDRRIALASPFSNLRRFPEGRGFKQWTGDDSKALMKVWLPAIVGYVPSKMVKAITAFLDFCYIARRNVHTPESLDELDDALRRFHKNQVIFQTTGVRPKGFALPRQHSLMHYRDLIIMFGAPNGLCSSITECKHIKAVKEPYRRSNKYKPLKQIAYTNQRLDKLAALRVDLESRGMLEGSKLSGGDSGNKGKRKVQPLLEDTGEVEGPTTRNHTKMAQTPQRQHPRDLRSLAVYISQPQLPELVRRFLYNQTRQNGPRRESEVQLGDFSHFNGLIHVYHSAVATYYAPSDACGVGGMHCEHIRATPSWYGGPPRFDVVLAEPQPDTDSVNGFSIARIKLFFLFRHKRVLYPCALVHWYEVYGDAPDKHTGTWIVKPQFSDRRHRSPNLAVIRLDTILRAAHLMPCFGRSVMESWIRPHHTLDRFKAFYLNKYADHHAFEIIS</sequence>
<evidence type="ECO:0000256" key="1">
    <source>
        <dbReference type="SAM" id="MobiDB-lite"/>
    </source>
</evidence>
<organism evidence="2 3">
    <name type="scientific">Ceriporiopsis subvermispora (strain B)</name>
    <name type="common">White-rot fungus</name>
    <name type="synonym">Gelatoporia subvermispora</name>
    <dbReference type="NCBI Taxonomy" id="914234"/>
    <lineage>
        <taxon>Eukaryota</taxon>
        <taxon>Fungi</taxon>
        <taxon>Dikarya</taxon>
        <taxon>Basidiomycota</taxon>
        <taxon>Agaricomycotina</taxon>
        <taxon>Agaricomycetes</taxon>
        <taxon>Polyporales</taxon>
        <taxon>Gelatoporiaceae</taxon>
        <taxon>Gelatoporia</taxon>
    </lineage>
</organism>
<name>M2P694_CERS8</name>
<reference evidence="2 3" key="1">
    <citation type="journal article" date="2012" name="Proc. Natl. Acad. Sci. U.S.A.">
        <title>Comparative genomics of Ceriporiopsis subvermispora and Phanerochaete chrysosporium provide insight into selective ligninolysis.</title>
        <authorList>
            <person name="Fernandez-Fueyo E."/>
            <person name="Ruiz-Duenas F.J."/>
            <person name="Ferreira P."/>
            <person name="Floudas D."/>
            <person name="Hibbett D.S."/>
            <person name="Canessa P."/>
            <person name="Larrondo L.F."/>
            <person name="James T.Y."/>
            <person name="Seelenfreund D."/>
            <person name="Lobos S."/>
            <person name="Polanco R."/>
            <person name="Tello M."/>
            <person name="Honda Y."/>
            <person name="Watanabe T."/>
            <person name="Watanabe T."/>
            <person name="Ryu J.S."/>
            <person name="Kubicek C.P."/>
            <person name="Schmoll M."/>
            <person name="Gaskell J."/>
            <person name="Hammel K.E."/>
            <person name="St John F.J."/>
            <person name="Vanden Wymelenberg A."/>
            <person name="Sabat G."/>
            <person name="Splinter BonDurant S."/>
            <person name="Syed K."/>
            <person name="Yadav J.S."/>
            <person name="Doddapaneni H."/>
            <person name="Subramanian V."/>
            <person name="Lavin J.L."/>
            <person name="Oguiza J.A."/>
            <person name="Perez G."/>
            <person name="Pisabarro A.G."/>
            <person name="Ramirez L."/>
            <person name="Santoyo F."/>
            <person name="Master E."/>
            <person name="Coutinho P.M."/>
            <person name="Henrissat B."/>
            <person name="Lombard V."/>
            <person name="Magnuson J.K."/>
            <person name="Kuees U."/>
            <person name="Hori C."/>
            <person name="Igarashi K."/>
            <person name="Samejima M."/>
            <person name="Held B.W."/>
            <person name="Barry K.W."/>
            <person name="LaButti K.M."/>
            <person name="Lapidus A."/>
            <person name="Lindquist E.A."/>
            <person name="Lucas S.M."/>
            <person name="Riley R."/>
            <person name="Salamov A.A."/>
            <person name="Hoffmeister D."/>
            <person name="Schwenk D."/>
            <person name="Hadar Y."/>
            <person name="Yarden O."/>
            <person name="de Vries R.P."/>
            <person name="Wiebenga A."/>
            <person name="Stenlid J."/>
            <person name="Eastwood D."/>
            <person name="Grigoriev I.V."/>
            <person name="Berka R.M."/>
            <person name="Blanchette R.A."/>
            <person name="Kersten P."/>
            <person name="Martinez A.T."/>
            <person name="Vicuna R."/>
            <person name="Cullen D."/>
        </authorList>
    </citation>
    <scope>NUCLEOTIDE SEQUENCE [LARGE SCALE GENOMIC DNA]</scope>
    <source>
        <strain evidence="2 3">B</strain>
    </source>
</reference>
<proteinExistence type="predicted"/>
<protein>
    <submittedName>
        <fullName evidence="2">Uncharacterized protein</fullName>
    </submittedName>
</protein>
<evidence type="ECO:0000313" key="2">
    <source>
        <dbReference type="EMBL" id="EMD30784.1"/>
    </source>
</evidence>
<dbReference type="STRING" id="914234.M2P694"/>
<dbReference type="InterPro" id="IPR041078">
    <property type="entry name" value="Plavaka"/>
</dbReference>
<dbReference type="Proteomes" id="UP000016930">
    <property type="component" value="Unassembled WGS sequence"/>
</dbReference>
<dbReference type="Pfam" id="PF18759">
    <property type="entry name" value="Plavaka"/>
    <property type="match status" value="1"/>
</dbReference>
<gene>
    <name evidence="2" type="ORF">CERSUDRAFT_60834</name>
</gene>
<keyword evidence="3" id="KW-1185">Reference proteome</keyword>
<accession>M2P694</accession>
<dbReference type="HOGENOM" id="CLU_006344_1_2_1"/>
<dbReference type="OrthoDB" id="2799361at2759"/>
<dbReference type="AlphaFoldDB" id="M2P694"/>
<evidence type="ECO:0000313" key="3">
    <source>
        <dbReference type="Proteomes" id="UP000016930"/>
    </source>
</evidence>
<feature type="compositionally biased region" description="Polar residues" evidence="1">
    <location>
        <begin position="299"/>
        <end position="312"/>
    </location>
</feature>
<dbReference type="EMBL" id="KB445846">
    <property type="protein sequence ID" value="EMD30784.1"/>
    <property type="molecule type" value="Genomic_DNA"/>
</dbReference>